<gene>
    <name evidence="2" type="ORF">SAMN04487911_1161</name>
</gene>
<dbReference type="InterPro" id="IPR036873">
    <property type="entry name" value="Rhodanese-like_dom_sf"/>
</dbReference>
<dbReference type="EMBL" id="FQYX01000016">
    <property type="protein sequence ID" value="SHJ28423.1"/>
    <property type="molecule type" value="Genomic_DNA"/>
</dbReference>
<protein>
    <submittedName>
        <fullName evidence="2">Rhodanese-related sulfurtransferase</fullName>
    </submittedName>
</protein>
<accession>A0A1M6I1S7</accession>
<keyword evidence="2" id="KW-0808">Transferase</keyword>
<dbReference type="CDD" id="cd00158">
    <property type="entry name" value="RHOD"/>
    <property type="match status" value="1"/>
</dbReference>
<organism evidence="2 3">
    <name type="scientific">Arenibacter nanhaiticus</name>
    <dbReference type="NCBI Taxonomy" id="558155"/>
    <lineage>
        <taxon>Bacteria</taxon>
        <taxon>Pseudomonadati</taxon>
        <taxon>Bacteroidota</taxon>
        <taxon>Flavobacteriia</taxon>
        <taxon>Flavobacteriales</taxon>
        <taxon>Flavobacteriaceae</taxon>
        <taxon>Arenibacter</taxon>
    </lineage>
</organism>
<dbReference type="PANTHER" id="PTHR43031:SF1">
    <property type="entry name" value="PYRIDINE NUCLEOTIDE-DISULPHIDE OXIDOREDUCTASE"/>
    <property type="match status" value="1"/>
</dbReference>
<evidence type="ECO:0000313" key="3">
    <source>
        <dbReference type="Proteomes" id="UP000184231"/>
    </source>
</evidence>
<reference evidence="2 3" key="1">
    <citation type="submission" date="2016-11" db="EMBL/GenBank/DDBJ databases">
        <authorList>
            <person name="Jaros S."/>
            <person name="Januszkiewicz K."/>
            <person name="Wedrychowicz H."/>
        </authorList>
    </citation>
    <scope>NUCLEOTIDE SEQUENCE [LARGE SCALE GENOMIC DNA]</scope>
    <source>
        <strain evidence="2 3">CGMCC 1.8863</strain>
    </source>
</reference>
<feature type="domain" description="Rhodanese" evidence="1">
    <location>
        <begin position="45"/>
        <end position="136"/>
    </location>
</feature>
<name>A0A1M6I1S7_9FLAO</name>
<proteinExistence type="predicted"/>
<dbReference type="GO" id="GO:0016740">
    <property type="term" value="F:transferase activity"/>
    <property type="evidence" value="ECO:0007669"/>
    <property type="project" value="UniProtKB-KW"/>
</dbReference>
<dbReference type="AlphaFoldDB" id="A0A1M6I1S7"/>
<sequence length="163" mass="18780">MRFSLHILACFLCIYSTYGQRSIEKTLEKLNTNSVPYIQAETLNTSHDLVLLDARTLAEYQVSHLKDALWVGRQKNRLKEILLQITDKNTPIVVYCSIGVRSERIGEKLIAKGYSKVYNLYGGIFLWKNSGFTVYDPQGQKTNKVHAYNKYWGSFLTNADKIY</sequence>
<evidence type="ECO:0000259" key="1">
    <source>
        <dbReference type="PROSITE" id="PS50206"/>
    </source>
</evidence>
<evidence type="ECO:0000313" key="2">
    <source>
        <dbReference type="EMBL" id="SHJ28423.1"/>
    </source>
</evidence>
<dbReference type="Proteomes" id="UP000184231">
    <property type="component" value="Unassembled WGS sequence"/>
</dbReference>
<dbReference type="OrthoDB" id="598065at2"/>
<dbReference type="InterPro" id="IPR001763">
    <property type="entry name" value="Rhodanese-like_dom"/>
</dbReference>
<dbReference type="RefSeq" id="WP_072764736.1">
    <property type="nucleotide sequence ID" value="NZ_FQYX01000016.1"/>
</dbReference>
<keyword evidence="3" id="KW-1185">Reference proteome</keyword>
<dbReference type="PANTHER" id="PTHR43031">
    <property type="entry name" value="FAD-DEPENDENT OXIDOREDUCTASE"/>
    <property type="match status" value="1"/>
</dbReference>
<dbReference type="Gene3D" id="3.40.250.10">
    <property type="entry name" value="Rhodanese-like domain"/>
    <property type="match status" value="1"/>
</dbReference>
<dbReference type="PROSITE" id="PS50206">
    <property type="entry name" value="RHODANESE_3"/>
    <property type="match status" value="1"/>
</dbReference>
<dbReference type="STRING" id="558155.SAMN04487911_1161"/>
<dbReference type="NCBIfam" id="NF045521">
    <property type="entry name" value="rhoda_near_glyco"/>
    <property type="match status" value="1"/>
</dbReference>
<dbReference type="Pfam" id="PF00581">
    <property type="entry name" value="Rhodanese"/>
    <property type="match status" value="1"/>
</dbReference>
<dbReference type="SMART" id="SM00450">
    <property type="entry name" value="RHOD"/>
    <property type="match status" value="1"/>
</dbReference>
<dbReference type="InterPro" id="IPR050229">
    <property type="entry name" value="GlpE_sulfurtransferase"/>
</dbReference>
<dbReference type="SUPFAM" id="SSF52821">
    <property type="entry name" value="Rhodanese/Cell cycle control phosphatase"/>
    <property type="match status" value="1"/>
</dbReference>